<feature type="compositionally biased region" description="Basic and acidic residues" evidence="2">
    <location>
        <begin position="66"/>
        <end position="81"/>
    </location>
</feature>
<gene>
    <name evidence="3" type="ORF">I206_07238</name>
    <name evidence="4" type="ORF">I206_106434</name>
</gene>
<keyword evidence="1" id="KW-0175">Coiled coil</keyword>
<proteinExistence type="predicted"/>
<evidence type="ECO:0000313" key="5">
    <source>
        <dbReference type="Proteomes" id="UP000094020"/>
    </source>
</evidence>
<dbReference type="AlphaFoldDB" id="A0A1B9HUA5"/>
<keyword evidence="5" id="KW-1185">Reference proteome</keyword>
<dbReference type="EMBL" id="KI894015">
    <property type="protein sequence ID" value="OCF46851.1"/>
    <property type="molecule type" value="Genomic_DNA"/>
</dbReference>
<reference evidence="3" key="1">
    <citation type="submission" date="2013-07" db="EMBL/GenBank/DDBJ databases">
        <title>The Genome Sequence of Cryptococcus pinus CBS10737.</title>
        <authorList>
            <consortium name="The Broad Institute Genome Sequencing Platform"/>
            <person name="Cuomo C."/>
            <person name="Litvintseva A."/>
            <person name="Chen Y."/>
            <person name="Heitman J."/>
            <person name="Sun S."/>
            <person name="Springer D."/>
            <person name="Dromer F."/>
            <person name="Young S.K."/>
            <person name="Zeng Q."/>
            <person name="Gargeya S."/>
            <person name="Fitzgerald M."/>
            <person name="Abouelleil A."/>
            <person name="Alvarado L."/>
            <person name="Berlin A.M."/>
            <person name="Chapman S.B."/>
            <person name="Dewar J."/>
            <person name="Goldberg J."/>
            <person name="Griggs A."/>
            <person name="Gujja S."/>
            <person name="Hansen M."/>
            <person name="Howarth C."/>
            <person name="Imamovic A."/>
            <person name="Larimer J."/>
            <person name="McCowan C."/>
            <person name="Murphy C."/>
            <person name="Pearson M."/>
            <person name="Priest M."/>
            <person name="Roberts A."/>
            <person name="Saif S."/>
            <person name="Shea T."/>
            <person name="Sykes S."/>
            <person name="Wortman J."/>
            <person name="Nusbaum C."/>
            <person name="Birren B."/>
        </authorList>
    </citation>
    <scope>NUCLEOTIDE SEQUENCE [LARGE SCALE GENOMIC DNA]</scope>
    <source>
        <strain evidence="3">CBS 10737</strain>
    </source>
</reference>
<reference evidence="4" key="4">
    <citation type="submission" date="2024-02" db="EMBL/GenBank/DDBJ databases">
        <title>Comparative genomics of Cryptococcus and Kwoniella reveals pathogenesis evolution and contrasting modes of karyotype evolution via chromosome fusion or intercentromeric recombination.</title>
        <authorList>
            <person name="Coelho M.A."/>
            <person name="David-Palma M."/>
            <person name="Shea T."/>
            <person name="Bowers K."/>
            <person name="McGinley-Smith S."/>
            <person name="Mohammad A.W."/>
            <person name="Gnirke A."/>
            <person name="Yurkov A.M."/>
            <person name="Nowrousian M."/>
            <person name="Sun S."/>
            <person name="Cuomo C.A."/>
            <person name="Heitman J."/>
        </authorList>
    </citation>
    <scope>NUCLEOTIDE SEQUENCE</scope>
    <source>
        <strain evidence="4">CBS 10737</strain>
    </source>
</reference>
<dbReference type="KEGG" id="kpin:30175607"/>
<dbReference type="RefSeq" id="XP_019008070.1">
    <property type="nucleotide sequence ID" value="XM_019158932.1"/>
</dbReference>
<evidence type="ECO:0000313" key="3">
    <source>
        <dbReference type="EMBL" id="OCF46851.1"/>
    </source>
</evidence>
<name>A0A1B9HUA5_9TREE</name>
<dbReference type="EMBL" id="CP144527">
    <property type="protein sequence ID" value="WWC72472.1"/>
    <property type="molecule type" value="Genomic_DNA"/>
</dbReference>
<dbReference type="GeneID" id="30175607"/>
<evidence type="ECO:0000256" key="1">
    <source>
        <dbReference type="SAM" id="Coils"/>
    </source>
</evidence>
<evidence type="ECO:0000313" key="4">
    <source>
        <dbReference type="EMBL" id="WWC72472.1"/>
    </source>
</evidence>
<evidence type="ECO:0000256" key="2">
    <source>
        <dbReference type="SAM" id="MobiDB-lite"/>
    </source>
</evidence>
<reference evidence="4" key="2">
    <citation type="submission" date="2013-07" db="EMBL/GenBank/DDBJ databases">
        <authorList>
            <consortium name="The Broad Institute Genome Sequencing Platform"/>
            <person name="Cuomo C."/>
            <person name="Litvintseva A."/>
            <person name="Chen Y."/>
            <person name="Heitman J."/>
            <person name="Sun S."/>
            <person name="Springer D."/>
            <person name="Dromer F."/>
            <person name="Young S.K."/>
            <person name="Zeng Q."/>
            <person name="Gargeya S."/>
            <person name="Fitzgerald M."/>
            <person name="Abouelleil A."/>
            <person name="Alvarado L."/>
            <person name="Berlin A.M."/>
            <person name="Chapman S.B."/>
            <person name="Dewar J."/>
            <person name="Goldberg J."/>
            <person name="Griggs A."/>
            <person name="Gujja S."/>
            <person name="Hansen M."/>
            <person name="Howarth C."/>
            <person name="Imamovic A."/>
            <person name="Larimer J."/>
            <person name="McCowan C."/>
            <person name="Murphy C."/>
            <person name="Pearson M."/>
            <person name="Priest M."/>
            <person name="Roberts A."/>
            <person name="Saif S."/>
            <person name="Shea T."/>
            <person name="Sykes S."/>
            <person name="Wortman J."/>
            <person name="Nusbaum C."/>
            <person name="Birren B."/>
        </authorList>
    </citation>
    <scope>NUCLEOTIDE SEQUENCE</scope>
    <source>
        <strain evidence="4">CBS 10737</strain>
    </source>
</reference>
<organism evidence="3">
    <name type="scientific">Kwoniella pini CBS 10737</name>
    <dbReference type="NCBI Taxonomy" id="1296096"/>
    <lineage>
        <taxon>Eukaryota</taxon>
        <taxon>Fungi</taxon>
        <taxon>Dikarya</taxon>
        <taxon>Basidiomycota</taxon>
        <taxon>Agaricomycotina</taxon>
        <taxon>Tremellomycetes</taxon>
        <taxon>Tremellales</taxon>
        <taxon>Cryptococcaceae</taxon>
        <taxon>Kwoniella</taxon>
    </lineage>
</organism>
<feature type="region of interest" description="Disordered" evidence="2">
    <location>
        <begin position="42"/>
        <end position="84"/>
    </location>
</feature>
<protein>
    <recommendedName>
        <fullName evidence="6">BZIP domain-containing protein</fullName>
    </recommendedName>
</protein>
<feature type="coiled-coil region" evidence="1">
    <location>
        <begin position="90"/>
        <end position="156"/>
    </location>
</feature>
<dbReference type="Proteomes" id="UP000094020">
    <property type="component" value="Chromosome 9"/>
</dbReference>
<accession>A0A1B9HUA5</accession>
<sequence length="166" mass="19001">MIIVSRFEAQQRLDYLSWIVAGPALTFLEEYTRSFGTIETVPSSDFAGGSSATSGEGPAEIIEPTEDVRGRESKRQAEKAKSQKRFYLKRKNQSKQLEEANSQLEKVNSQLEEANTQLKCENTKLTTDRNELADENESQKETIRELQRQVEEWQSLSAVLWILVER</sequence>
<evidence type="ECO:0008006" key="6">
    <source>
        <dbReference type="Google" id="ProtNLM"/>
    </source>
</evidence>
<reference evidence="3" key="3">
    <citation type="submission" date="2016-07" db="EMBL/GenBank/DDBJ databases">
        <title>Evolution of pathogenesis and genome organization in the Tremellales.</title>
        <authorList>
            <person name="Cuomo C."/>
            <person name="Litvintseva A."/>
            <person name="Heitman J."/>
            <person name="Chen Y."/>
            <person name="Sun S."/>
            <person name="Springer D."/>
            <person name="Dromer F."/>
            <person name="Young S."/>
            <person name="Zeng Q."/>
            <person name="Chapman S."/>
            <person name="Gujja S."/>
            <person name="Saif S."/>
            <person name="Birren B."/>
        </authorList>
    </citation>
    <scope>NUCLEOTIDE SEQUENCE</scope>
    <source>
        <strain evidence="3">CBS 10737</strain>
    </source>
</reference>